<dbReference type="Proteomes" id="UP000683360">
    <property type="component" value="Unassembled WGS sequence"/>
</dbReference>
<keyword evidence="2" id="KW-1185">Reference proteome</keyword>
<dbReference type="AlphaFoldDB" id="A0A8S3SUF6"/>
<dbReference type="EMBL" id="CAJPWZ010001808">
    <property type="protein sequence ID" value="CAG2224575.1"/>
    <property type="molecule type" value="Genomic_DNA"/>
</dbReference>
<proteinExistence type="predicted"/>
<dbReference type="OrthoDB" id="6125246at2759"/>
<evidence type="ECO:0000313" key="2">
    <source>
        <dbReference type="Proteomes" id="UP000683360"/>
    </source>
</evidence>
<name>A0A8S3SUF6_MYTED</name>
<comment type="caution">
    <text evidence="1">The sequence shown here is derived from an EMBL/GenBank/DDBJ whole genome shotgun (WGS) entry which is preliminary data.</text>
</comment>
<gene>
    <name evidence="1" type="ORF">MEDL_37738</name>
</gene>
<reference evidence="1" key="1">
    <citation type="submission" date="2021-03" db="EMBL/GenBank/DDBJ databases">
        <authorList>
            <person name="Bekaert M."/>
        </authorList>
    </citation>
    <scope>NUCLEOTIDE SEQUENCE</scope>
</reference>
<organism evidence="1 2">
    <name type="scientific">Mytilus edulis</name>
    <name type="common">Blue mussel</name>
    <dbReference type="NCBI Taxonomy" id="6550"/>
    <lineage>
        <taxon>Eukaryota</taxon>
        <taxon>Metazoa</taxon>
        <taxon>Spiralia</taxon>
        <taxon>Lophotrochozoa</taxon>
        <taxon>Mollusca</taxon>
        <taxon>Bivalvia</taxon>
        <taxon>Autobranchia</taxon>
        <taxon>Pteriomorphia</taxon>
        <taxon>Mytilida</taxon>
        <taxon>Mytiloidea</taxon>
        <taxon>Mytilidae</taxon>
        <taxon>Mytilinae</taxon>
        <taxon>Mytilus</taxon>
    </lineage>
</organism>
<protein>
    <submittedName>
        <fullName evidence="1">Uncharacterized protein</fullName>
    </submittedName>
</protein>
<evidence type="ECO:0000313" key="1">
    <source>
        <dbReference type="EMBL" id="CAG2224575.1"/>
    </source>
</evidence>
<sequence>MEIQEGYDMKIDKLKKGQSKIQTDKREIVSIKEQLNQLLSSENSKCDQVKQDVLKYEKSVKAEVERHFKELRDKLDQNHNSVSNTIKSDLNAVSVILKQADNKNNNVQEFIQISNASKFFTEINNLEKSIDIQIPKPRSSYGSLPYFIPGVITQSNIGVLASDCEYKAVKFLFSYE</sequence>
<accession>A0A8S3SUF6</accession>